<proteinExistence type="predicted"/>
<dbReference type="EMBL" id="POQS01000002">
    <property type="protein sequence ID" value="PND34496.1"/>
    <property type="molecule type" value="Genomic_DNA"/>
</dbReference>
<reference evidence="1 2" key="1">
    <citation type="submission" date="2018-01" db="EMBL/GenBank/DDBJ databases">
        <title>The draft genome of an aniline degradation strain ANB-1.</title>
        <authorList>
            <person name="Zhang L."/>
            <person name="Jiang J."/>
        </authorList>
    </citation>
    <scope>NUCLEOTIDE SEQUENCE [LARGE SCALE GENOMIC DNA]</scope>
    <source>
        <strain evidence="1 2">ANB-1</strain>
    </source>
</reference>
<gene>
    <name evidence="1" type="ORF">C1I89_09885</name>
</gene>
<comment type="caution">
    <text evidence="1">The sequence shown here is derived from an EMBL/GenBank/DDBJ whole genome shotgun (WGS) entry which is preliminary data.</text>
</comment>
<name>A0A2N8KM15_9BURK</name>
<organism evidence="1 2">
    <name type="scientific">Achromobacter pulmonis</name>
    <dbReference type="NCBI Taxonomy" id="1389932"/>
    <lineage>
        <taxon>Bacteria</taxon>
        <taxon>Pseudomonadati</taxon>
        <taxon>Pseudomonadota</taxon>
        <taxon>Betaproteobacteria</taxon>
        <taxon>Burkholderiales</taxon>
        <taxon>Alcaligenaceae</taxon>
        <taxon>Achromobacter</taxon>
    </lineage>
</organism>
<protein>
    <submittedName>
        <fullName evidence="1">Uncharacterized protein</fullName>
    </submittedName>
</protein>
<accession>A0A2N8KM15</accession>
<dbReference type="RefSeq" id="WP_102772562.1">
    <property type="nucleotide sequence ID" value="NZ_POQS01000002.1"/>
</dbReference>
<sequence length="78" mass="8289">MDDVLADGNYRGWSYVICATRSGAQAEWTVYIEGIADPAGDPRQDMADVGGSFASSDEAIATAHSFMHSFIDAAQGQD</sequence>
<dbReference type="Proteomes" id="UP000235994">
    <property type="component" value="Unassembled WGS sequence"/>
</dbReference>
<evidence type="ECO:0000313" key="2">
    <source>
        <dbReference type="Proteomes" id="UP000235994"/>
    </source>
</evidence>
<evidence type="ECO:0000313" key="1">
    <source>
        <dbReference type="EMBL" id="PND34496.1"/>
    </source>
</evidence>
<keyword evidence="2" id="KW-1185">Reference proteome</keyword>
<dbReference type="AlphaFoldDB" id="A0A2N8KM15"/>